<protein>
    <submittedName>
        <fullName evidence="1">Uncharacterized protein</fullName>
    </submittedName>
</protein>
<proteinExistence type="predicted"/>
<dbReference type="InParanoid" id="A0A4W3I9B9"/>
<dbReference type="STRING" id="7868.ENSCMIP00000024051"/>
<dbReference type="Ensembl" id="ENSCMIT00000024454.1">
    <property type="protein sequence ID" value="ENSCMIP00000024051.1"/>
    <property type="gene ID" value="ENSCMIG00000010689.1"/>
</dbReference>
<accession>A0A4W3I9B9</accession>
<dbReference type="AlphaFoldDB" id="A0A4W3I9B9"/>
<reference evidence="2" key="2">
    <citation type="journal article" date="2007" name="PLoS Biol.">
        <title>Survey sequencing and comparative analysis of the elephant shark (Callorhinchus milii) genome.</title>
        <authorList>
            <person name="Venkatesh B."/>
            <person name="Kirkness E.F."/>
            <person name="Loh Y.H."/>
            <person name="Halpern A.L."/>
            <person name="Lee A.P."/>
            <person name="Johnson J."/>
            <person name="Dandona N."/>
            <person name="Viswanathan L.D."/>
            <person name="Tay A."/>
            <person name="Venter J.C."/>
            <person name="Strausberg R.L."/>
            <person name="Brenner S."/>
        </authorList>
    </citation>
    <scope>NUCLEOTIDE SEQUENCE [LARGE SCALE GENOMIC DNA]</scope>
</reference>
<evidence type="ECO:0000313" key="1">
    <source>
        <dbReference type="Ensembl" id="ENSCMIP00000024051.1"/>
    </source>
</evidence>
<reference evidence="1" key="5">
    <citation type="submission" date="2025-09" db="UniProtKB">
        <authorList>
            <consortium name="Ensembl"/>
        </authorList>
    </citation>
    <scope>IDENTIFICATION</scope>
</reference>
<reference evidence="2" key="1">
    <citation type="journal article" date="2006" name="Science">
        <title>Ancient noncoding elements conserved in the human genome.</title>
        <authorList>
            <person name="Venkatesh B."/>
            <person name="Kirkness E.F."/>
            <person name="Loh Y.H."/>
            <person name="Halpern A.L."/>
            <person name="Lee A.P."/>
            <person name="Johnson J."/>
            <person name="Dandona N."/>
            <person name="Viswanathan L.D."/>
            <person name="Tay A."/>
            <person name="Venter J.C."/>
            <person name="Strausberg R.L."/>
            <person name="Brenner S."/>
        </authorList>
    </citation>
    <scope>NUCLEOTIDE SEQUENCE [LARGE SCALE GENOMIC DNA]</scope>
</reference>
<sequence length="145" mass="16825">MSQRFCKSREETKGQLIPFSVCPSDRIVLYPDNLYEEGGQLFRCICCHTIDHVRKYTIAEHIVNPASLEPSIIYGEERIHIDFVQYLTRADIPLEKPPAFQEFLCKYTKQGGTIPTPSQLWNTYLKELVPEHENTLINSFFSNNL</sequence>
<reference evidence="1" key="4">
    <citation type="submission" date="2025-08" db="UniProtKB">
        <authorList>
            <consortium name="Ensembl"/>
        </authorList>
    </citation>
    <scope>IDENTIFICATION</scope>
</reference>
<dbReference type="PANTHER" id="PTHR32344">
    <property type="entry name" value="U1-TYPE DOMAIN-CONTAINING PROTEIN"/>
    <property type="match status" value="1"/>
</dbReference>
<dbReference type="GeneTree" id="ENSGT01030000235711"/>
<evidence type="ECO:0000313" key="2">
    <source>
        <dbReference type="Proteomes" id="UP000314986"/>
    </source>
</evidence>
<dbReference type="FunCoup" id="A0A4W3I9B9">
    <property type="interactions" value="666"/>
</dbReference>
<dbReference type="PANTHER" id="PTHR32344:SF1">
    <property type="entry name" value="U1-TYPE DOMAIN-CONTAINING PROTEIN"/>
    <property type="match status" value="1"/>
</dbReference>
<dbReference type="OMA" id="CICCHTI"/>
<dbReference type="GO" id="GO:0003690">
    <property type="term" value="F:double-stranded DNA binding"/>
    <property type="evidence" value="ECO:0007669"/>
    <property type="project" value="InterPro"/>
</dbReference>
<keyword evidence="2" id="KW-1185">Reference proteome</keyword>
<dbReference type="GO" id="GO:0005634">
    <property type="term" value="C:nucleus"/>
    <property type="evidence" value="ECO:0007669"/>
    <property type="project" value="InterPro"/>
</dbReference>
<dbReference type="Proteomes" id="UP000314986">
    <property type="component" value="Unassembled WGS sequence"/>
</dbReference>
<reference evidence="2" key="3">
    <citation type="journal article" date="2014" name="Nature">
        <title>Elephant shark genome provides unique insights into gnathostome evolution.</title>
        <authorList>
            <consortium name="International Elephant Shark Genome Sequencing Consortium"/>
            <person name="Venkatesh B."/>
            <person name="Lee A.P."/>
            <person name="Ravi V."/>
            <person name="Maurya A.K."/>
            <person name="Lian M.M."/>
            <person name="Swann J.B."/>
            <person name="Ohta Y."/>
            <person name="Flajnik M.F."/>
            <person name="Sutoh Y."/>
            <person name="Kasahara M."/>
            <person name="Hoon S."/>
            <person name="Gangu V."/>
            <person name="Roy S.W."/>
            <person name="Irimia M."/>
            <person name="Korzh V."/>
            <person name="Kondrychyn I."/>
            <person name="Lim Z.W."/>
            <person name="Tay B.H."/>
            <person name="Tohari S."/>
            <person name="Kong K.W."/>
            <person name="Ho S."/>
            <person name="Lorente-Galdos B."/>
            <person name="Quilez J."/>
            <person name="Marques-Bonet T."/>
            <person name="Raney B.J."/>
            <person name="Ingham P.W."/>
            <person name="Tay A."/>
            <person name="Hillier L.W."/>
            <person name="Minx P."/>
            <person name="Boehm T."/>
            <person name="Wilson R.K."/>
            <person name="Brenner S."/>
            <person name="Warren W.C."/>
        </authorList>
    </citation>
    <scope>NUCLEOTIDE SEQUENCE [LARGE SCALE GENOMIC DNA]</scope>
</reference>
<name>A0A4W3I9B9_CALMI</name>
<organism evidence="1 2">
    <name type="scientific">Callorhinchus milii</name>
    <name type="common">Ghost shark</name>
    <dbReference type="NCBI Taxonomy" id="7868"/>
    <lineage>
        <taxon>Eukaryota</taxon>
        <taxon>Metazoa</taxon>
        <taxon>Chordata</taxon>
        <taxon>Craniata</taxon>
        <taxon>Vertebrata</taxon>
        <taxon>Chondrichthyes</taxon>
        <taxon>Holocephali</taxon>
        <taxon>Chimaeriformes</taxon>
        <taxon>Callorhinchidae</taxon>
        <taxon>Callorhinchus</taxon>
    </lineage>
</organism>
<dbReference type="GO" id="GO:0006357">
    <property type="term" value="P:regulation of transcription by RNA polymerase II"/>
    <property type="evidence" value="ECO:0007669"/>
    <property type="project" value="InterPro"/>
</dbReference>
<dbReference type="InterPro" id="IPR033375">
    <property type="entry name" value="Cggbp1"/>
</dbReference>